<protein>
    <recommendedName>
        <fullName evidence="4">Ketosynthase family 3 (KS3) domain-containing protein</fullName>
    </recommendedName>
</protein>
<keyword evidence="1" id="KW-0596">Phosphopantetheine</keyword>
<dbReference type="Pfam" id="PF00109">
    <property type="entry name" value="ketoacyl-synt"/>
    <property type="match status" value="1"/>
</dbReference>
<dbReference type="SMART" id="SM00825">
    <property type="entry name" value="PKS_KS"/>
    <property type="match status" value="1"/>
</dbReference>
<dbReference type="RefSeq" id="WP_204958893.1">
    <property type="nucleotide sequence ID" value="NZ_JAFEUO010000003.1"/>
</dbReference>
<dbReference type="Gene3D" id="3.30.70.3290">
    <property type="match status" value="1"/>
</dbReference>
<dbReference type="Pfam" id="PF16197">
    <property type="entry name" value="KAsynt_C_assoc"/>
    <property type="match status" value="1"/>
</dbReference>
<accession>A0ABS2JB60</accession>
<dbReference type="InterPro" id="IPR014030">
    <property type="entry name" value="Ketoacyl_synth_N"/>
</dbReference>
<dbReference type="InterPro" id="IPR016039">
    <property type="entry name" value="Thiolase-like"/>
</dbReference>
<evidence type="ECO:0000256" key="3">
    <source>
        <dbReference type="RuleBase" id="RU003694"/>
    </source>
</evidence>
<evidence type="ECO:0000256" key="2">
    <source>
        <dbReference type="ARBA" id="ARBA00022553"/>
    </source>
</evidence>
<sequence>MTNYIDYLESLSKKQLMVMLARQRQDETQGIAVVGLGCRLPGGIDDPRSLWTTLREGRVVPTESAGPPTDSLGRARWNLDAPDLAPIADVLRSGAYLNDVDLFDADYFGITEQEAERMDPQQRLLLEVTVQALADANLTRADLRRQRVGIFIGASTVEYPIAWVRNRVPADDLSPHMALGNTLSATSGRIGFMLGVNGPAMTIETSSSSALTAMHLAAQALRRRECDVALVGACQLLLSPFTTAVLGKPGMLSSAGRSRPFTTEADGHVRGEGCGILVVKRHSDAVADGDLPYALLRGSAVHSHGDRPSMAVTAGAGQKTVIELALRSAGVEPLDVQYVEAQANGSRLGGIIEAESLAEAYERRSPTAPPLYLGSCKANLGYLETASGAVGLMKTVLALAHGEVPPQVGTENLDPGVAWDRTGLRFADKPTAWPSDGRRLAGVSSFGFTGINAHVILEGVPGRRRPEAAPTAPGVPALLVLSAHNDAALAATADRLHRHLDQRAEWDHHTVCRTLAHGRDHLPVRSAAVVTGRSELLDALAAGPVERAPRADIHVELPELDDSRLRAVLTTSLGPGFEPLAARLRGCAEAMGLPALDGLLTDGQALPEGTWLAWAMGWCELLTAVGLRVSGGLFGGRYRHVLSDVVAGRTATTEVAARWQAGALGAVPPRPGAADVTVTGNVWVLGAAATAEAVPVPLAELDAAGWLHLVGEQYAAGAEIVFTELSARAGQALCRLPGPVLTGRRYWPEGYQWS</sequence>
<dbReference type="CDD" id="cd00833">
    <property type="entry name" value="PKS"/>
    <property type="match status" value="1"/>
</dbReference>
<evidence type="ECO:0000259" key="4">
    <source>
        <dbReference type="PROSITE" id="PS52004"/>
    </source>
</evidence>
<keyword evidence="2" id="KW-0597">Phosphoprotein</keyword>
<dbReference type="InterPro" id="IPR050091">
    <property type="entry name" value="PKS_NRPS_Biosynth_Enz"/>
</dbReference>
<evidence type="ECO:0000313" key="6">
    <source>
        <dbReference type="Proteomes" id="UP000809587"/>
    </source>
</evidence>
<proteinExistence type="inferred from homology"/>
<evidence type="ECO:0000313" key="5">
    <source>
        <dbReference type="EMBL" id="MBM7083787.1"/>
    </source>
</evidence>
<evidence type="ECO:0000256" key="1">
    <source>
        <dbReference type="ARBA" id="ARBA00022450"/>
    </source>
</evidence>
<gene>
    <name evidence="5" type="ORF">JQN84_14790</name>
</gene>
<dbReference type="SUPFAM" id="SSF53901">
    <property type="entry name" value="Thiolase-like"/>
    <property type="match status" value="1"/>
</dbReference>
<dbReference type="PANTHER" id="PTHR43775:SF37">
    <property type="entry name" value="SI:DKEY-61P9.11"/>
    <property type="match status" value="1"/>
</dbReference>
<comment type="caution">
    <text evidence="5">The sequence shown here is derived from an EMBL/GenBank/DDBJ whole genome shotgun (WGS) entry which is preliminary data.</text>
</comment>
<dbReference type="Gene3D" id="3.40.47.10">
    <property type="match status" value="1"/>
</dbReference>
<dbReference type="InterPro" id="IPR014031">
    <property type="entry name" value="Ketoacyl_synth_C"/>
</dbReference>
<comment type="similarity">
    <text evidence="3">Belongs to the thiolase-like superfamily. Beta-ketoacyl-ACP synthases family.</text>
</comment>
<reference evidence="5 6" key="1">
    <citation type="submission" date="2021-02" db="EMBL/GenBank/DDBJ databases">
        <authorList>
            <person name="Lee D.-H."/>
        </authorList>
    </citation>
    <scope>NUCLEOTIDE SEQUENCE [LARGE SCALE GENOMIC DNA]</scope>
    <source>
        <strain evidence="5 6">MMS20-R2-29</strain>
    </source>
</reference>
<dbReference type="EMBL" id="JAFEUO010000003">
    <property type="protein sequence ID" value="MBM7083787.1"/>
    <property type="molecule type" value="Genomic_DNA"/>
</dbReference>
<keyword evidence="6" id="KW-1185">Reference proteome</keyword>
<dbReference type="PROSITE" id="PS52004">
    <property type="entry name" value="KS3_2"/>
    <property type="match status" value="1"/>
</dbReference>
<feature type="domain" description="Ketosynthase family 3 (KS3)" evidence="4">
    <location>
        <begin position="28"/>
        <end position="459"/>
    </location>
</feature>
<name>A0ABS2JB60_9ACTN</name>
<dbReference type="Pfam" id="PF02801">
    <property type="entry name" value="Ketoacyl-synt_C"/>
    <property type="match status" value="1"/>
</dbReference>
<dbReference type="InterPro" id="IPR020841">
    <property type="entry name" value="PKS_Beta-ketoAc_synthase_dom"/>
</dbReference>
<dbReference type="PANTHER" id="PTHR43775">
    <property type="entry name" value="FATTY ACID SYNTHASE"/>
    <property type="match status" value="1"/>
</dbReference>
<dbReference type="InterPro" id="IPR032821">
    <property type="entry name" value="PKS_assoc"/>
</dbReference>
<dbReference type="Proteomes" id="UP000809587">
    <property type="component" value="Unassembled WGS sequence"/>
</dbReference>
<organism evidence="5 6">
    <name type="scientific">Micromonospora humidisoli</name>
    <dbReference type="NCBI Taxonomy" id="2807622"/>
    <lineage>
        <taxon>Bacteria</taxon>
        <taxon>Bacillati</taxon>
        <taxon>Actinomycetota</taxon>
        <taxon>Actinomycetes</taxon>
        <taxon>Micromonosporales</taxon>
        <taxon>Micromonosporaceae</taxon>
        <taxon>Micromonospora</taxon>
    </lineage>
</organism>
<keyword evidence="3" id="KW-0808">Transferase</keyword>